<dbReference type="EMBL" id="SSXH01000212">
    <property type="protein sequence ID" value="THJ74596.1"/>
    <property type="molecule type" value="Genomic_DNA"/>
</dbReference>
<name>A0A4S5EQM4_9ACTN</name>
<feature type="transmembrane region" description="Helical" evidence="8">
    <location>
        <begin position="235"/>
        <end position="254"/>
    </location>
</feature>
<protein>
    <submittedName>
        <fullName evidence="10">Lipopolysaccharide biosynthesis protein</fullName>
    </submittedName>
</protein>
<feature type="domain" description="Polysaccharide chain length determinant N-terminal" evidence="9">
    <location>
        <begin position="20"/>
        <end position="90"/>
    </location>
</feature>
<proteinExistence type="inferred from homology"/>
<comment type="subcellular location">
    <subcellularLocation>
        <location evidence="1">Cell membrane</location>
        <topology evidence="1">Multi-pass membrane protein</topology>
    </subcellularLocation>
</comment>
<evidence type="ECO:0000256" key="4">
    <source>
        <dbReference type="ARBA" id="ARBA00022692"/>
    </source>
</evidence>
<evidence type="ECO:0000256" key="6">
    <source>
        <dbReference type="ARBA" id="ARBA00023136"/>
    </source>
</evidence>
<keyword evidence="4 8" id="KW-0812">Transmembrane</keyword>
<dbReference type="PANTHER" id="PTHR32309:SF31">
    <property type="entry name" value="CAPSULAR EXOPOLYSACCHARIDE FAMILY"/>
    <property type="match status" value="1"/>
</dbReference>
<comment type="similarity">
    <text evidence="2">Belongs to the CpsC/CapA family.</text>
</comment>
<keyword evidence="11" id="KW-1185">Reference proteome</keyword>
<dbReference type="GO" id="GO:0005886">
    <property type="term" value="C:plasma membrane"/>
    <property type="evidence" value="ECO:0007669"/>
    <property type="project" value="UniProtKB-SubCell"/>
</dbReference>
<comment type="caution">
    <text evidence="10">The sequence shown here is derived from an EMBL/GenBank/DDBJ whole genome shotgun (WGS) entry which is preliminary data.</text>
</comment>
<keyword evidence="5 8" id="KW-1133">Transmembrane helix</keyword>
<keyword evidence="6 8" id="KW-0472">Membrane</keyword>
<dbReference type="RefSeq" id="WP_136448002.1">
    <property type="nucleotide sequence ID" value="NZ_SSXH01000212.1"/>
</dbReference>
<feature type="transmembrane region" description="Helical" evidence="8">
    <location>
        <begin position="28"/>
        <end position="46"/>
    </location>
</feature>
<gene>
    <name evidence="10" type="ORF">E7Y31_10530</name>
</gene>
<dbReference type="Pfam" id="PF02706">
    <property type="entry name" value="Wzz"/>
    <property type="match status" value="1"/>
</dbReference>
<sequence>MSRNAQAGGETSRAPSAPSLFRIIQPRLLIIVIVVVICAALSAIYSKAQSATYTSSARIFLSTDSGTLANSVDATRFVQTQAQFAQSSAAVAKIAQALKLSESDVTGRLSTSPSDEGYFFVMKGKGSSQQAATDLVKAGETAYSSLLTSYGPNSTTSVAALIKLRDQVAAEQNAAGQGADAAGVNAATVRNQQINDLNRKIADASTASALDSSAVKLAEPPVADGQGGPNLLRNILVAAIVGLLGSIAAIWIMYQRRPTILDPHNPSDTLGVPLIAALEPGRTTASAAETLVSAMSAVMSPTSKVVAFTPASRGDLAADLVASVAAAWSDDQGVVLILDTSPSSEVRASLESLPRATSGELPRWAHEPTCLARSSGTGRGHILYNRVSPARAARPGGLAPILADRAPVVDLVILVTSALAELPMTAASAIQADAVVVITSTETHLKELEQVPRDWPALAERVVGVVHDGRTGIRRTTGNVTPERRSSVDTITSNSPVGGGEGASSGKHGGMDPESTDRYARPAR</sequence>
<dbReference type="AlphaFoldDB" id="A0A4S5EQM4"/>
<evidence type="ECO:0000313" key="11">
    <source>
        <dbReference type="Proteomes" id="UP000305282"/>
    </source>
</evidence>
<evidence type="ECO:0000256" key="1">
    <source>
        <dbReference type="ARBA" id="ARBA00004651"/>
    </source>
</evidence>
<keyword evidence="3" id="KW-1003">Cell membrane</keyword>
<dbReference type="PANTHER" id="PTHR32309">
    <property type="entry name" value="TYROSINE-PROTEIN KINASE"/>
    <property type="match status" value="1"/>
</dbReference>
<reference evidence="10 11" key="1">
    <citation type="submission" date="2019-04" db="EMBL/GenBank/DDBJ databases">
        <title>Draft genome sequences for three unisolated Alnus-infective Frankia Sp+ strains, AgTrS, AiOr and AvVan, the first sequenced Frankia strains able to sporulate in-planta.</title>
        <authorList>
            <person name="Bethencourt L."/>
            <person name="Vautrin F."/>
            <person name="Taib N."/>
            <person name="Dubost A."/>
            <person name="Castro-Garcia L."/>
            <person name="Imbaud O."/>
            <person name="Abrouk D."/>
            <person name="Fournier P."/>
            <person name="Briolay J."/>
            <person name="Nguyen A."/>
            <person name="Normand P."/>
            <person name="Fernandez M.P."/>
            <person name="Brochier-Armanet C."/>
            <person name="Herrera-Belaroussi A."/>
        </authorList>
    </citation>
    <scope>NUCLEOTIDE SEQUENCE [LARGE SCALE GENOMIC DNA]</scope>
    <source>
        <strain evidence="10 11">AvVan</strain>
    </source>
</reference>
<evidence type="ECO:0000256" key="2">
    <source>
        <dbReference type="ARBA" id="ARBA00006683"/>
    </source>
</evidence>
<evidence type="ECO:0000256" key="5">
    <source>
        <dbReference type="ARBA" id="ARBA00022989"/>
    </source>
</evidence>
<feature type="compositionally biased region" description="Basic and acidic residues" evidence="7">
    <location>
        <begin position="509"/>
        <end position="524"/>
    </location>
</feature>
<dbReference type="OrthoDB" id="3204325at2"/>
<evidence type="ECO:0000259" key="9">
    <source>
        <dbReference type="Pfam" id="PF02706"/>
    </source>
</evidence>
<dbReference type="InterPro" id="IPR003856">
    <property type="entry name" value="LPS_length_determ_N"/>
</dbReference>
<accession>A0A4S5EQM4</accession>
<evidence type="ECO:0000256" key="7">
    <source>
        <dbReference type="SAM" id="MobiDB-lite"/>
    </source>
</evidence>
<dbReference type="InterPro" id="IPR050445">
    <property type="entry name" value="Bact_polysacc_biosynth/exp"/>
</dbReference>
<evidence type="ECO:0000313" key="10">
    <source>
        <dbReference type="EMBL" id="THJ74596.1"/>
    </source>
</evidence>
<feature type="region of interest" description="Disordered" evidence="7">
    <location>
        <begin position="470"/>
        <end position="524"/>
    </location>
</feature>
<evidence type="ECO:0000256" key="8">
    <source>
        <dbReference type="SAM" id="Phobius"/>
    </source>
</evidence>
<dbReference type="Proteomes" id="UP000305282">
    <property type="component" value="Unassembled WGS sequence"/>
</dbReference>
<evidence type="ECO:0000256" key="3">
    <source>
        <dbReference type="ARBA" id="ARBA00022475"/>
    </source>
</evidence>
<organism evidence="10 11">
    <name type="scientific">Candidatus Frankia alpina</name>
    <dbReference type="NCBI Taxonomy" id="2699483"/>
    <lineage>
        <taxon>Bacteria</taxon>
        <taxon>Bacillati</taxon>
        <taxon>Actinomycetota</taxon>
        <taxon>Actinomycetes</taxon>
        <taxon>Frankiales</taxon>
        <taxon>Frankiaceae</taxon>
        <taxon>Frankia</taxon>
    </lineage>
</organism>